<evidence type="ECO:0000256" key="1">
    <source>
        <dbReference type="SAM" id="Phobius"/>
    </source>
</evidence>
<organism evidence="2 3">
    <name type="scientific">Abditibacterium utsteinense</name>
    <dbReference type="NCBI Taxonomy" id="1960156"/>
    <lineage>
        <taxon>Bacteria</taxon>
        <taxon>Pseudomonadati</taxon>
        <taxon>Abditibacteriota</taxon>
        <taxon>Abditibacteriia</taxon>
        <taxon>Abditibacteriales</taxon>
        <taxon>Abditibacteriaceae</taxon>
        <taxon>Abditibacterium</taxon>
    </lineage>
</organism>
<evidence type="ECO:0000313" key="2">
    <source>
        <dbReference type="EMBL" id="PQV64337.1"/>
    </source>
</evidence>
<dbReference type="RefSeq" id="WP_105483133.1">
    <property type="nucleotide sequence ID" value="NZ_NIGF01000005.1"/>
</dbReference>
<evidence type="ECO:0000313" key="3">
    <source>
        <dbReference type="Proteomes" id="UP000237684"/>
    </source>
</evidence>
<feature type="transmembrane region" description="Helical" evidence="1">
    <location>
        <begin position="85"/>
        <end position="102"/>
    </location>
</feature>
<name>A0A2S8SU56_9BACT</name>
<reference evidence="2 3" key="1">
    <citation type="journal article" date="2018" name="Syst. Appl. Microbiol.">
        <title>Abditibacterium utsteinense sp. nov., the first cultivated member of candidate phylum FBP, isolated from ice-free Antarctic soil samples.</title>
        <authorList>
            <person name="Tahon G."/>
            <person name="Tytgat B."/>
            <person name="Lebbe L."/>
            <person name="Carlier A."/>
            <person name="Willems A."/>
        </authorList>
    </citation>
    <scope>NUCLEOTIDE SEQUENCE [LARGE SCALE GENOMIC DNA]</scope>
    <source>
        <strain evidence="2 3">LMG 29911</strain>
    </source>
</reference>
<dbReference type="EMBL" id="NIGF01000005">
    <property type="protein sequence ID" value="PQV64337.1"/>
    <property type="molecule type" value="Genomic_DNA"/>
</dbReference>
<dbReference type="InParanoid" id="A0A2S8SU56"/>
<dbReference type="AlphaFoldDB" id="A0A2S8SU56"/>
<keyword evidence="3" id="KW-1185">Reference proteome</keyword>
<protein>
    <submittedName>
        <fullName evidence="2">Uncharacterized protein</fullName>
    </submittedName>
</protein>
<keyword evidence="1" id="KW-0812">Transmembrane</keyword>
<feature type="transmembrane region" description="Helical" evidence="1">
    <location>
        <begin position="114"/>
        <end position="134"/>
    </location>
</feature>
<feature type="transmembrane region" description="Helical" evidence="1">
    <location>
        <begin position="51"/>
        <end position="73"/>
    </location>
</feature>
<dbReference type="Proteomes" id="UP000237684">
    <property type="component" value="Unassembled WGS sequence"/>
</dbReference>
<comment type="caution">
    <text evidence="2">The sequence shown here is derived from an EMBL/GenBank/DDBJ whole genome shotgun (WGS) entry which is preliminary data.</text>
</comment>
<sequence length="139" mass="15646">MKPQKFEPSWALGFGSLVAPLVCALNAKLWGALFGDFGPRFSTGSISLRELFQTCFWVAFFTVPLGFMTMRMLQIWAGDDPTKARTLGWACGIFSIAFWFLSWKSSHGLLVSEIGLLALPFLWSIWFLLFALFARPPKV</sequence>
<proteinExistence type="predicted"/>
<keyword evidence="1" id="KW-0472">Membrane</keyword>
<gene>
    <name evidence="2" type="ORF">B1R32_10518</name>
</gene>
<accession>A0A2S8SU56</accession>
<keyword evidence="1" id="KW-1133">Transmembrane helix</keyword>